<feature type="region of interest" description="Disordered" evidence="1">
    <location>
        <begin position="86"/>
        <end position="115"/>
    </location>
</feature>
<organism evidence="2 3">
    <name type="scientific">Daucus carota subsp. sativus</name>
    <name type="common">Carrot</name>
    <dbReference type="NCBI Taxonomy" id="79200"/>
    <lineage>
        <taxon>Eukaryota</taxon>
        <taxon>Viridiplantae</taxon>
        <taxon>Streptophyta</taxon>
        <taxon>Embryophyta</taxon>
        <taxon>Tracheophyta</taxon>
        <taxon>Spermatophyta</taxon>
        <taxon>Magnoliopsida</taxon>
        <taxon>eudicotyledons</taxon>
        <taxon>Gunneridae</taxon>
        <taxon>Pentapetalae</taxon>
        <taxon>asterids</taxon>
        <taxon>campanulids</taxon>
        <taxon>Apiales</taxon>
        <taxon>Apiaceae</taxon>
        <taxon>Apioideae</taxon>
        <taxon>Scandiceae</taxon>
        <taxon>Daucinae</taxon>
        <taxon>Daucus</taxon>
        <taxon>Daucus sect. Daucus</taxon>
    </lineage>
</organism>
<dbReference type="EMBL" id="CP093343">
    <property type="protein sequence ID" value="WOG83755.1"/>
    <property type="molecule type" value="Genomic_DNA"/>
</dbReference>
<accession>A0A166HE39</accession>
<sequence>MIIANYFCKDLSISDRNDILPVPVQQKKLFATLVTKNPNAEVEFVLPEHVRVQVSKKPRHMTFSCLNLQRNRMIDNSSRVEALTAETDQCKEAHHSAAEAELRKLEPEKEEPHSD</sequence>
<protein>
    <submittedName>
        <fullName evidence="2">Uncharacterized protein</fullName>
    </submittedName>
</protein>
<proteinExistence type="predicted"/>
<evidence type="ECO:0000256" key="1">
    <source>
        <dbReference type="SAM" id="MobiDB-lite"/>
    </source>
</evidence>
<dbReference type="Gramene" id="KZN10138">
    <property type="protein sequence ID" value="KZN10138"/>
    <property type="gene ID" value="DCAR_002794"/>
</dbReference>
<dbReference type="AlphaFoldDB" id="A0A166HE39"/>
<feature type="compositionally biased region" description="Basic and acidic residues" evidence="1">
    <location>
        <begin position="88"/>
        <end position="115"/>
    </location>
</feature>
<name>A0A166HE39_DAUCS</name>
<evidence type="ECO:0000313" key="3">
    <source>
        <dbReference type="Proteomes" id="UP000077755"/>
    </source>
</evidence>
<evidence type="ECO:0000313" key="2">
    <source>
        <dbReference type="EMBL" id="WOG83755.1"/>
    </source>
</evidence>
<reference evidence="2" key="1">
    <citation type="journal article" date="2016" name="Nat. Genet.">
        <title>A high-quality carrot genome assembly provides new insights into carotenoid accumulation and asterid genome evolution.</title>
        <authorList>
            <person name="Iorizzo M."/>
            <person name="Ellison S."/>
            <person name="Senalik D."/>
            <person name="Zeng P."/>
            <person name="Satapoomin P."/>
            <person name="Huang J."/>
            <person name="Bowman M."/>
            <person name="Iovene M."/>
            <person name="Sanseverino W."/>
            <person name="Cavagnaro P."/>
            <person name="Yildiz M."/>
            <person name="Macko-Podgorni A."/>
            <person name="Moranska E."/>
            <person name="Grzebelus E."/>
            <person name="Grzebelus D."/>
            <person name="Ashrafi H."/>
            <person name="Zheng Z."/>
            <person name="Cheng S."/>
            <person name="Spooner D."/>
            <person name="Van Deynze A."/>
            <person name="Simon P."/>
        </authorList>
    </citation>
    <scope>NUCLEOTIDE SEQUENCE</scope>
    <source>
        <tissue evidence="2">Leaf</tissue>
    </source>
</reference>
<gene>
    <name evidence="2" type="ORF">DCAR_0102933</name>
</gene>
<dbReference type="Proteomes" id="UP000077755">
    <property type="component" value="Chromosome 1"/>
</dbReference>
<keyword evidence="3" id="KW-1185">Reference proteome</keyword>
<reference evidence="2" key="2">
    <citation type="submission" date="2022-03" db="EMBL/GenBank/DDBJ databases">
        <title>Draft title - Genomic analysis of global carrot germplasm unveils the trajectory of domestication and the origin of high carotenoid orange carrot.</title>
        <authorList>
            <person name="Iorizzo M."/>
            <person name="Ellison S."/>
            <person name="Senalik D."/>
            <person name="Macko-Podgorni A."/>
            <person name="Grzebelus D."/>
            <person name="Bostan H."/>
            <person name="Rolling W."/>
            <person name="Curaba J."/>
            <person name="Simon P."/>
        </authorList>
    </citation>
    <scope>NUCLEOTIDE SEQUENCE</scope>
    <source>
        <tissue evidence="2">Leaf</tissue>
    </source>
</reference>